<evidence type="ECO:0000259" key="1">
    <source>
        <dbReference type="Pfam" id="PF07734"/>
    </source>
</evidence>
<dbReference type="PANTHER" id="PTHR47993">
    <property type="entry name" value="OS09G0372900 PROTEIN-RELATED"/>
    <property type="match status" value="1"/>
</dbReference>
<dbReference type="NCBIfam" id="TIGR01640">
    <property type="entry name" value="F_box_assoc_1"/>
    <property type="match status" value="2"/>
</dbReference>
<dbReference type="Pfam" id="PF07734">
    <property type="entry name" value="FBA_1"/>
    <property type="match status" value="1"/>
</dbReference>
<evidence type="ECO:0000313" key="2">
    <source>
        <dbReference type="EMBL" id="JAU39733.1"/>
    </source>
</evidence>
<organism evidence="2">
    <name type="scientific">Noccaea caerulescens</name>
    <name type="common">Alpine penny-cress</name>
    <name type="synonym">Thlaspi caerulescens</name>
    <dbReference type="NCBI Taxonomy" id="107243"/>
    <lineage>
        <taxon>Eukaryota</taxon>
        <taxon>Viridiplantae</taxon>
        <taxon>Streptophyta</taxon>
        <taxon>Embryophyta</taxon>
        <taxon>Tracheophyta</taxon>
        <taxon>Spermatophyta</taxon>
        <taxon>Magnoliopsida</taxon>
        <taxon>eudicotyledons</taxon>
        <taxon>Gunneridae</taxon>
        <taxon>Pentapetalae</taxon>
        <taxon>rosids</taxon>
        <taxon>malvids</taxon>
        <taxon>Brassicales</taxon>
        <taxon>Brassicaceae</taxon>
        <taxon>Coluteocarpeae</taxon>
        <taxon>Noccaea</taxon>
    </lineage>
</organism>
<dbReference type="AlphaFoldDB" id="A0A1J3FAS8"/>
<gene>
    <name evidence="2" type="ORF">LC_TR18253_c0_g1_i1_g.61728</name>
</gene>
<dbReference type="InterPro" id="IPR006527">
    <property type="entry name" value="F-box-assoc_dom_typ1"/>
</dbReference>
<reference evidence="2" key="1">
    <citation type="submission" date="2016-07" db="EMBL/GenBank/DDBJ databases">
        <title>De novo transcriptome assembly of four accessions of the metal hyperaccumulator plant Noccaea caerulescens.</title>
        <authorList>
            <person name="Blande D."/>
            <person name="Halimaa P."/>
            <person name="Tervahauta A.I."/>
            <person name="Aarts M.G."/>
            <person name="Karenlampi S.O."/>
        </authorList>
    </citation>
    <scope>NUCLEOTIDE SEQUENCE</scope>
</reference>
<dbReference type="PANTHER" id="PTHR47993:SF360">
    <property type="entry name" value="F-BOX ASSOCIATED DOMAIN-CONTAINING PROTEIN"/>
    <property type="match status" value="1"/>
</dbReference>
<dbReference type="InterPro" id="IPR017451">
    <property type="entry name" value="F-box-assoc_interact_dom"/>
</dbReference>
<protein>
    <submittedName>
        <fullName evidence="2">F-box/kelch-repeat protein</fullName>
    </submittedName>
</protein>
<name>A0A1J3FAS8_NOCCA</name>
<sequence>MTMDSKVCSLRFNLRKEEDAVDLSIKQVDILNQVEISKVFHCDGLLLCVAKDNSRLVAWNPYLGQTRSIGPRKSFHRLDSYALGYDNKTRNHKILRFLDYYDVSHEQHLFAFEIYDFSSNSWRNVEVRPDWEVDFHQRGLSLKGNTYFFAHEKLLVDFFDPIPRSSSGRGIVITDFESFLLCFDFTRETIGPRLPLPFHSYNEETVSLSCLREDQLAVLYQQGEDSFDALEVWVTTRIEPNDVSWSKFLKVDMRPLTSVGVGRFDYIYGSFFIDEEEKVAVVFDVDGFLPTENPRYHTALIIGEEGYFKSVSLGEAPNIFVPRRVGGYVPQIFRPPLVCSSSYLPSLVQINQPRDDGFRFVSCKSSKC</sequence>
<dbReference type="EMBL" id="GEVK01013099">
    <property type="protein sequence ID" value="JAU39733.1"/>
    <property type="molecule type" value="Transcribed_RNA"/>
</dbReference>
<feature type="domain" description="F-box associated beta-propeller type 1" evidence="1">
    <location>
        <begin position="1"/>
        <end position="350"/>
    </location>
</feature>
<accession>A0A1J3FAS8</accession>
<dbReference type="InterPro" id="IPR050233">
    <property type="entry name" value="A_thaliana_F-box"/>
</dbReference>
<proteinExistence type="predicted"/>